<dbReference type="InterPro" id="IPR050382">
    <property type="entry name" value="MFS_Na/Anion_cotransporter"/>
</dbReference>
<dbReference type="GO" id="GO:0016020">
    <property type="term" value="C:membrane"/>
    <property type="evidence" value="ECO:0007669"/>
    <property type="project" value="UniProtKB-SubCell"/>
</dbReference>
<dbReference type="GO" id="GO:0015293">
    <property type="term" value="F:symporter activity"/>
    <property type="evidence" value="ECO:0007669"/>
    <property type="project" value="UniProtKB-KW"/>
</dbReference>
<dbReference type="PANTHER" id="PTHR11662:SF279">
    <property type="entry name" value="VOLTAGE-GATED PURINE NUCLEOTIDE UNIPORTER SLC17A9"/>
    <property type="match status" value="1"/>
</dbReference>
<evidence type="ECO:0000256" key="3">
    <source>
        <dbReference type="ARBA" id="ARBA00022692"/>
    </source>
</evidence>
<evidence type="ECO:0000256" key="6">
    <source>
        <dbReference type="ARBA" id="ARBA00023136"/>
    </source>
</evidence>
<keyword evidence="2" id="KW-0813">Transport</keyword>
<gene>
    <name evidence="9" type="ORF">EG68_06937</name>
</gene>
<feature type="transmembrane region" description="Helical" evidence="7">
    <location>
        <begin position="137"/>
        <end position="158"/>
    </location>
</feature>
<dbReference type="Gene3D" id="1.20.1250.20">
    <property type="entry name" value="MFS general substrate transporter like domains"/>
    <property type="match status" value="1"/>
</dbReference>
<protein>
    <submittedName>
        <fullName evidence="9">Uncharacterized protein</fullName>
    </submittedName>
</protein>
<feature type="transmembrane region" description="Helical" evidence="7">
    <location>
        <begin position="170"/>
        <end position="190"/>
    </location>
</feature>
<keyword evidence="6 7" id="KW-0472">Membrane</keyword>
<evidence type="ECO:0000256" key="5">
    <source>
        <dbReference type="ARBA" id="ARBA00022989"/>
    </source>
</evidence>
<feature type="transmembrane region" description="Helical" evidence="7">
    <location>
        <begin position="261"/>
        <end position="279"/>
    </location>
</feature>
<feature type="chain" id="PRO_5035737616" evidence="8">
    <location>
        <begin position="21"/>
        <end position="289"/>
    </location>
</feature>
<evidence type="ECO:0000256" key="8">
    <source>
        <dbReference type="SAM" id="SignalP"/>
    </source>
</evidence>
<evidence type="ECO:0000256" key="1">
    <source>
        <dbReference type="ARBA" id="ARBA00004141"/>
    </source>
</evidence>
<dbReference type="AlphaFoldDB" id="A0A8S9YYD3"/>
<dbReference type="SUPFAM" id="SSF103473">
    <property type="entry name" value="MFS general substrate transporter"/>
    <property type="match status" value="1"/>
</dbReference>
<evidence type="ECO:0000256" key="7">
    <source>
        <dbReference type="SAM" id="Phobius"/>
    </source>
</evidence>
<proteinExistence type="predicted"/>
<dbReference type="OrthoDB" id="2985014at2759"/>
<dbReference type="InterPro" id="IPR036259">
    <property type="entry name" value="MFS_trans_sf"/>
</dbReference>
<evidence type="ECO:0000313" key="10">
    <source>
        <dbReference type="Proteomes" id="UP000822476"/>
    </source>
</evidence>
<keyword evidence="5 7" id="KW-1133">Transmembrane helix</keyword>
<feature type="signal peptide" evidence="8">
    <location>
        <begin position="1"/>
        <end position="20"/>
    </location>
</feature>
<feature type="transmembrane region" description="Helical" evidence="7">
    <location>
        <begin position="232"/>
        <end position="255"/>
    </location>
</feature>
<dbReference type="Pfam" id="PF07690">
    <property type="entry name" value="MFS_1"/>
    <property type="match status" value="1"/>
</dbReference>
<keyword evidence="8" id="KW-0732">Signal</keyword>
<dbReference type="GO" id="GO:0015867">
    <property type="term" value="P:ATP transport"/>
    <property type="evidence" value="ECO:0007669"/>
    <property type="project" value="TreeGrafter"/>
</dbReference>
<evidence type="ECO:0000256" key="4">
    <source>
        <dbReference type="ARBA" id="ARBA00022847"/>
    </source>
</evidence>
<reference evidence="9" key="1">
    <citation type="submission" date="2019-07" db="EMBL/GenBank/DDBJ databases">
        <title>Annotation for the trematode Paragonimus miyazaki's.</title>
        <authorList>
            <person name="Choi Y.-J."/>
        </authorList>
    </citation>
    <scope>NUCLEOTIDE SEQUENCE</scope>
    <source>
        <strain evidence="9">Japan</strain>
    </source>
</reference>
<comment type="subcellular location">
    <subcellularLocation>
        <location evidence="1">Membrane</location>
        <topology evidence="1">Multi-pass membrane protein</topology>
    </subcellularLocation>
</comment>
<keyword evidence="3 7" id="KW-0812">Transmembrane</keyword>
<dbReference type="Proteomes" id="UP000822476">
    <property type="component" value="Unassembled WGS sequence"/>
</dbReference>
<keyword evidence="4" id="KW-0769">Symport</keyword>
<name>A0A8S9YYD3_9TREM</name>
<dbReference type="FunFam" id="1.20.1250.20:FF:000003">
    <property type="entry name" value="Solute carrier family 17 member 3"/>
    <property type="match status" value="1"/>
</dbReference>
<feature type="transmembrane region" description="Helical" evidence="7">
    <location>
        <begin position="196"/>
        <end position="220"/>
    </location>
</feature>
<dbReference type="EMBL" id="JTDE01003574">
    <property type="protein sequence ID" value="KAF7255897.1"/>
    <property type="molecule type" value="Genomic_DNA"/>
</dbReference>
<evidence type="ECO:0000256" key="2">
    <source>
        <dbReference type="ARBA" id="ARBA00022448"/>
    </source>
</evidence>
<comment type="caution">
    <text evidence="9">The sequence shown here is derived from an EMBL/GenBank/DDBJ whole genome shotgun (WGS) entry which is preliminary data.</text>
</comment>
<dbReference type="InterPro" id="IPR011701">
    <property type="entry name" value="MFS"/>
</dbReference>
<sequence length="289" mass="32155">MIGCAFGLWALATYTFMVRGRRIPCNLVPLLDRFVTTGSKGIPLGNNHSFIPDPENTLLDDKKVIEVHDIFIKQSSPARLTASSYKPPRPLAWDLLLRHPPFWAMLLANFAHNNSFYIILNWCPSYFHDNYPDARSWVFNMVPWLIIFPCVLLSGLIADHWIVQGVSVTLVRKTINSVVLLGSALFLLLLCVLDNYYAALTCMALALACLGFHSSGVLLNPQDIAPTHSGQLYGVMATVGTLPGFTGVYFTGYLLEATHQWSTVFLLTALVSLVGWLVYTRYGSSDPLK</sequence>
<evidence type="ECO:0000313" key="9">
    <source>
        <dbReference type="EMBL" id="KAF7255897.1"/>
    </source>
</evidence>
<keyword evidence="10" id="KW-1185">Reference proteome</keyword>
<dbReference type="PANTHER" id="PTHR11662">
    <property type="entry name" value="SOLUTE CARRIER FAMILY 17"/>
    <property type="match status" value="1"/>
</dbReference>
<accession>A0A8S9YYD3</accession>
<organism evidence="9 10">
    <name type="scientific">Paragonimus skrjabini miyazakii</name>
    <dbReference type="NCBI Taxonomy" id="59628"/>
    <lineage>
        <taxon>Eukaryota</taxon>
        <taxon>Metazoa</taxon>
        <taxon>Spiralia</taxon>
        <taxon>Lophotrochozoa</taxon>
        <taxon>Platyhelminthes</taxon>
        <taxon>Trematoda</taxon>
        <taxon>Digenea</taxon>
        <taxon>Plagiorchiida</taxon>
        <taxon>Troglotremata</taxon>
        <taxon>Troglotrematidae</taxon>
        <taxon>Paragonimus</taxon>
    </lineage>
</organism>